<dbReference type="Proteomes" id="UP000886501">
    <property type="component" value="Unassembled WGS sequence"/>
</dbReference>
<dbReference type="EMBL" id="MU118340">
    <property type="protein sequence ID" value="KAF9642846.1"/>
    <property type="molecule type" value="Genomic_DNA"/>
</dbReference>
<organism evidence="1 2">
    <name type="scientific">Thelephora ganbajun</name>
    <name type="common">Ganba fungus</name>
    <dbReference type="NCBI Taxonomy" id="370292"/>
    <lineage>
        <taxon>Eukaryota</taxon>
        <taxon>Fungi</taxon>
        <taxon>Dikarya</taxon>
        <taxon>Basidiomycota</taxon>
        <taxon>Agaricomycotina</taxon>
        <taxon>Agaricomycetes</taxon>
        <taxon>Thelephorales</taxon>
        <taxon>Thelephoraceae</taxon>
        <taxon>Thelephora</taxon>
    </lineage>
</organism>
<gene>
    <name evidence="1" type="ORF">BDM02DRAFT_1857279</name>
</gene>
<evidence type="ECO:0000313" key="1">
    <source>
        <dbReference type="EMBL" id="KAF9642846.1"/>
    </source>
</evidence>
<sequence length="150" mass="16690">MGGLEGICNRMFVGKRTPSGYRSMEPRIPPWRSRWKLKDRFRVSHGNQHQRLEERTSPIGVETATSPAMYLSRRGCVKGCQQYKDVPASSTVACEVLALNRDPCVIQLQVSRASESAVMVNGLSATSVSAFSEYRRSSPNLPSTLDTQHC</sequence>
<name>A0ACB6YZK5_THEGA</name>
<proteinExistence type="predicted"/>
<accession>A0ACB6YZK5</accession>
<comment type="caution">
    <text evidence="1">The sequence shown here is derived from an EMBL/GenBank/DDBJ whole genome shotgun (WGS) entry which is preliminary data.</text>
</comment>
<evidence type="ECO:0000313" key="2">
    <source>
        <dbReference type="Proteomes" id="UP000886501"/>
    </source>
</evidence>
<protein>
    <submittedName>
        <fullName evidence="1">Uncharacterized protein</fullName>
    </submittedName>
</protein>
<keyword evidence="2" id="KW-1185">Reference proteome</keyword>
<reference evidence="1" key="2">
    <citation type="journal article" date="2020" name="Nat. Commun.">
        <title>Large-scale genome sequencing of mycorrhizal fungi provides insights into the early evolution of symbiotic traits.</title>
        <authorList>
            <person name="Miyauchi S."/>
            <person name="Kiss E."/>
            <person name="Kuo A."/>
            <person name="Drula E."/>
            <person name="Kohler A."/>
            <person name="Sanchez-Garcia M."/>
            <person name="Morin E."/>
            <person name="Andreopoulos B."/>
            <person name="Barry K.W."/>
            <person name="Bonito G."/>
            <person name="Buee M."/>
            <person name="Carver A."/>
            <person name="Chen C."/>
            <person name="Cichocki N."/>
            <person name="Clum A."/>
            <person name="Culley D."/>
            <person name="Crous P.W."/>
            <person name="Fauchery L."/>
            <person name="Girlanda M."/>
            <person name="Hayes R.D."/>
            <person name="Keri Z."/>
            <person name="LaButti K."/>
            <person name="Lipzen A."/>
            <person name="Lombard V."/>
            <person name="Magnuson J."/>
            <person name="Maillard F."/>
            <person name="Murat C."/>
            <person name="Nolan M."/>
            <person name="Ohm R.A."/>
            <person name="Pangilinan J."/>
            <person name="Pereira M.F."/>
            <person name="Perotto S."/>
            <person name="Peter M."/>
            <person name="Pfister S."/>
            <person name="Riley R."/>
            <person name="Sitrit Y."/>
            <person name="Stielow J.B."/>
            <person name="Szollosi G."/>
            <person name="Zifcakova L."/>
            <person name="Stursova M."/>
            <person name="Spatafora J.W."/>
            <person name="Tedersoo L."/>
            <person name="Vaario L.M."/>
            <person name="Yamada A."/>
            <person name="Yan M."/>
            <person name="Wang P."/>
            <person name="Xu J."/>
            <person name="Bruns T."/>
            <person name="Baldrian P."/>
            <person name="Vilgalys R."/>
            <person name="Dunand C."/>
            <person name="Henrissat B."/>
            <person name="Grigoriev I.V."/>
            <person name="Hibbett D."/>
            <person name="Nagy L.G."/>
            <person name="Martin F.M."/>
        </authorList>
    </citation>
    <scope>NUCLEOTIDE SEQUENCE</scope>
    <source>
        <strain evidence="1">P2</strain>
    </source>
</reference>
<reference evidence="1" key="1">
    <citation type="submission" date="2019-10" db="EMBL/GenBank/DDBJ databases">
        <authorList>
            <consortium name="DOE Joint Genome Institute"/>
            <person name="Kuo A."/>
            <person name="Miyauchi S."/>
            <person name="Kiss E."/>
            <person name="Drula E."/>
            <person name="Kohler A."/>
            <person name="Sanchez-Garcia M."/>
            <person name="Andreopoulos B."/>
            <person name="Barry K.W."/>
            <person name="Bonito G."/>
            <person name="Buee M."/>
            <person name="Carver A."/>
            <person name="Chen C."/>
            <person name="Cichocki N."/>
            <person name="Clum A."/>
            <person name="Culley D."/>
            <person name="Crous P.W."/>
            <person name="Fauchery L."/>
            <person name="Girlanda M."/>
            <person name="Hayes R."/>
            <person name="Keri Z."/>
            <person name="Labutti K."/>
            <person name="Lipzen A."/>
            <person name="Lombard V."/>
            <person name="Magnuson J."/>
            <person name="Maillard F."/>
            <person name="Morin E."/>
            <person name="Murat C."/>
            <person name="Nolan M."/>
            <person name="Ohm R."/>
            <person name="Pangilinan J."/>
            <person name="Pereira M."/>
            <person name="Perotto S."/>
            <person name="Peter M."/>
            <person name="Riley R."/>
            <person name="Sitrit Y."/>
            <person name="Stielow B."/>
            <person name="Szollosi G."/>
            <person name="Zifcakova L."/>
            <person name="Stursova M."/>
            <person name="Spatafora J.W."/>
            <person name="Tedersoo L."/>
            <person name="Vaario L.-M."/>
            <person name="Yamada A."/>
            <person name="Yan M."/>
            <person name="Wang P."/>
            <person name="Xu J."/>
            <person name="Bruns T."/>
            <person name="Baldrian P."/>
            <person name="Vilgalys R."/>
            <person name="Henrissat B."/>
            <person name="Grigoriev I.V."/>
            <person name="Hibbett D."/>
            <person name="Nagy L.G."/>
            <person name="Martin F.M."/>
        </authorList>
    </citation>
    <scope>NUCLEOTIDE SEQUENCE</scope>
    <source>
        <strain evidence="1">P2</strain>
    </source>
</reference>